<keyword evidence="1" id="KW-0472">Membrane</keyword>
<dbReference type="Proteomes" id="UP000284334">
    <property type="component" value="Segment"/>
</dbReference>
<dbReference type="GeneID" id="55612958"/>
<reference evidence="3 4" key="1">
    <citation type="submission" date="2018-10" db="EMBL/GenBank/DDBJ databases">
        <authorList>
            <person name="Soria N.A."/>
            <person name="Batley M.G."/>
            <person name="Hanafy A."/>
            <person name="Singh N."/>
            <person name="Shaffer C.D."/>
            <person name="Weston-Hafer K.A."/>
            <person name="Russell D.A."/>
            <person name="Pope W.H."/>
            <person name="Jacobs-Sera D."/>
            <person name="Hendrix R.W."/>
            <person name="Hatfull G.F."/>
        </authorList>
    </citation>
    <scope>NUCLEOTIDE SEQUENCE [LARGE SCALE GENOMIC DNA]</scope>
</reference>
<feature type="transmembrane region" description="Helical" evidence="1">
    <location>
        <begin position="39"/>
        <end position="68"/>
    </location>
</feature>
<keyword evidence="1" id="KW-1133">Transmembrane helix</keyword>
<accession>A0A3Q9R539</accession>
<evidence type="ECO:0000313" key="4">
    <source>
        <dbReference type="Proteomes" id="UP000284334"/>
    </source>
</evidence>
<dbReference type="EMBL" id="MK061412">
    <property type="protein sequence ID" value="AZU97313.1"/>
    <property type="molecule type" value="Genomic_DNA"/>
</dbReference>
<sequence>MTVRLGHSKGNESEENPREIRAEKIQHYGEVASFAGRGVLFVGTMGIAAISAIAIIIAGLLFILGIVFQAFSAF</sequence>
<evidence type="ECO:0000256" key="1">
    <source>
        <dbReference type="SAM" id="Phobius"/>
    </source>
</evidence>
<keyword evidence="4" id="KW-1185">Reference proteome</keyword>
<evidence type="ECO:0000313" key="2">
    <source>
        <dbReference type="EMBL" id="AZU97084.1"/>
    </source>
</evidence>
<protein>
    <submittedName>
        <fullName evidence="3">Uncharacterized protein</fullName>
    </submittedName>
</protein>
<proteinExistence type="predicted"/>
<dbReference type="KEGG" id="vg:55612958"/>
<gene>
    <name evidence="3" type="primary">268</name>
    <name evidence="2" type="synonym">2</name>
    <name evidence="2" type="ORF">SEA_GILSON_2</name>
    <name evidence="3" type="ORF">SEA_GILSON_268</name>
</gene>
<dbReference type="RefSeq" id="YP_009842698.1">
    <property type="nucleotide sequence ID" value="NC_048742.1"/>
</dbReference>
<dbReference type="EMBL" id="MK061412">
    <property type="protein sequence ID" value="AZU97084.1"/>
    <property type="molecule type" value="Genomic_DNA"/>
</dbReference>
<keyword evidence="1" id="KW-0812">Transmembrane</keyword>
<organism evidence="3 4">
    <name type="scientific">Streptomyces phage Gilson</name>
    <dbReference type="NCBI Taxonomy" id="2488789"/>
    <lineage>
        <taxon>Viruses</taxon>
        <taxon>Duplodnaviria</taxon>
        <taxon>Heunggongvirae</taxon>
        <taxon>Uroviricota</taxon>
        <taxon>Caudoviricetes</taxon>
        <taxon>Stanwilliamsviridae</taxon>
        <taxon>Loccivirinae</taxon>
        <taxon>Gilsonvirus</taxon>
        <taxon>Gilsonvirus gilson</taxon>
    </lineage>
</organism>
<evidence type="ECO:0000313" key="3">
    <source>
        <dbReference type="EMBL" id="AZU97313.1"/>
    </source>
</evidence>
<name>A0A3Q9R539_9CAUD</name>